<dbReference type="RefSeq" id="WP_000447197.1">
    <property type="nucleotide sequence ID" value="NZ_CAYAMD010000100.1"/>
</dbReference>
<reference evidence="2 4" key="2">
    <citation type="submission" date="2018-06" db="EMBL/GenBank/DDBJ databases">
        <title>Carbapenemase-producing Acinetobacter spp. from environmental sources in an hospital from French Polynesia.</title>
        <authorList>
            <person name="Bonnin R.A."/>
            <person name="Levy M."/>
            <person name="Cuzon G."/>
            <person name="Dortet L."/>
            <person name="Naas T."/>
        </authorList>
    </citation>
    <scope>NUCLEOTIDE SEQUENCE [LARGE SCALE GENOMIC DNA]</scope>
    <source>
        <strain evidence="2 4">R10</strain>
    </source>
</reference>
<dbReference type="InterPro" id="IPR050767">
    <property type="entry name" value="Sel1_AlgK"/>
</dbReference>
<protein>
    <submittedName>
        <fullName evidence="1">Sel1 repeat family protein</fullName>
    </submittedName>
</protein>
<dbReference type="EMBL" id="PHJU02000013">
    <property type="protein sequence ID" value="PQL84638.1"/>
    <property type="molecule type" value="Genomic_DNA"/>
</dbReference>
<proteinExistence type="predicted"/>
<dbReference type="InterPro" id="IPR006597">
    <property type="entry name" value="Sel1-like"/>
</dbReference>
<reference evidence="1 3" key="1">
    <citation type="submission" date="2018-02" db="EMBL/GenBank/DDBJ databases">
        <title>Acinetobacter baumanii whole genome sequence.</title>
        <authorList>
            <person name="Qasim Z.J."/>
        </authorList>
    </citation>
    <scope>NUCLEOTIDE SEQUENCE [LARGE SCALE GENOMIC DNA]</scope>
    <source>
        <strain evidence="1 3">ZQ8</strain>
    </source>
</reference>
<evidence type="ECO:0000313" key="1">
    <source>
        <dbReference type="EMBL" id="PQL84638.1"/>
    </source>
</evidence>
<dbReference type="SUPFAM" id="SSF81901">
    <property type="entry name" value="HCP-like"/>
    <property type="match status" value="1"/>
</dbReference>
<gene>
    <name evidence="1" type="ORF">CV954_005540</name>
    <name evidence="2" type="ORF">DOL94_18680</name>
</gene>
<accession>A0A2J1E108</accession>
<dbReference type="Proteomes" id="UP000248662">
    <property type="component" value="Unassembled WGS sequence"/>
</dbReference>
<organism evidence="1 3">
    <name type="scientific">Acinetobacter baumannii</name>
    <dbReference type="NCBI Taxonomy" id="470"/>
    <lineage>
        <taxon>Bacteria</taxon>
        <taxon>Pseudomonadati</taxon>
        <taxon>Pseudomonadota</taxon>
        <taxon>Gammaproteobacteria</taxon>
        <taxon>Moraxellales</taxon>
        <taxon>Moraxellaceae</taxon>
        <taxon>Acinetobacter</taxon>
        <taxon>Acinetobacter calcoaceticus/baumannii complex</taxon>
    </lineage>
</organism>
<dbReference type="Pfam" id="PF08238">
    <property type="entry name" value="Sel1"/>
    <property type="match status" value="4"/>
</dbReference>
<dbReference type="Gene3D" id="1.25.40.10">
    <property type="entry name" value="Tetratricopeptide repeat domain"/>
    <property type="match status" value="1"/>
</dbReference>
<comment type="caution">
    <text evidence="1">The sequence shown here is derived from an EMBL/GenBank/DDBJ whole genome shotgun (WGS) entry which is preliminary data.</text>
</comment>
<dbReference type="InterPro" id="IPR011990">
    <property type="entry name" value="TPR-like_helical_dom_sf"/>
</dbReference>
<evidence type="ECO:0000313" key="2">
    <source>
        <dbReference type="EMBL" id="PZM07704.1"/>
    </source>
</evidence>
<evidence type="ECO:0000313" key="3">
    <source>
        <dbReference type="Proteomes" id="UP000233757"/>
    </source>
</evidence>
<name>A0A2J1E108_ACIBA</name>
<dbReference type="PANTHER" id="PTHR11102:SF160">
    <property type="entry name" value="ERAD-ASSOCIATED E3 UBIQUITIN-PROTEIN LIGASE COMPONENT HRD3"/>
    <property type="match status" value="1"/>
</dbReference>
<dbReference type="SMART" id="SM00671">
    <property type="entry name" value="SEL1"/>
    <property type="match status" value="4"/>
</dbReference>
<evidence type="ECO:0000313" key="4">
    <source>
        <dbReference type="Proteomes" id="UP000248662"/>
    </source>
</evidence>
<dbReference type="AlphaFoldDB" id="A0A2J1E108"/>
<dbReference type="PANTHER" id="PTHR11102">
    <property type="entry name" value="SEL-1-LIKE PROTEIN"/>
    <property type="match status" value="1"/>
</dbReference>
<dbReference type="Proteomes" id="UP000233757">
    <property type="component" value="Unassembled WGS sequence"/>
</dbReference>
<sequence length="172" mass="19366">METFAEPVFSNDLLRKAESGDTVAQLELAEIYLYGNGIDSDENQAELWAIKSAENGNVAAMFWLADGYVTYAKLMEEDDKNDSLEHFQKAFKWFQKAAENGHSESMVELAELYTRADSGIEININKALELREKAAKLGSKQAMRSLSIMYRDGIGVPKNPDLAQSWWDNSEN</sequence>
<dbReference type="EMBL" id="QKWF01000314">
    <property type="protein sequence ID" value="PZM07704.1"/>
    <property type="molecule type" value="Genomic_DNA"/>
</dbReference>